<sequence length="214" mass="22795">MNRSSEYFAGPETSRLDSIVHALRLRICTADPGVEHLLHENKLAAEFGVSRTPIRHALQRLSYEHLVQTRSGVGTVVAPLDPASGPRDFDVLRGIIELAAATATRPVPTQPLFALRGLAMSLDAIALDSFTFAQHFDLRAALIPLLSALIEDPILAEAHAAAHWRMLRRSQGFGAAELAAQHAALSQAFAAIATQTDAGPVLSAFAATAARPAP</sequence>
<dbReference type="AlphaFoldDB" id="A0A7Z0I014"/>
<feature type="domain" description="HTH gntR-type" evidence="4">
    <location>
        <begin position="13"/>
        <end position="80"/>
    </location>
</feature>
<name>A0A7Z0I014_9RHOB</name>
<keyword evidence="6" id="KW-1185">Reference proteome</keyword>
<dbReference type="Pfam" id="PF00392">
    <property type="entry name" value="GntR"/>
    <property type="match status" value="1"/>
</dbReference>
<reference evidence="5 6" key="1">
    <citation type="journal article" date="2000" name="Arch. Microbiol.">
        <title>Rhodobaca bogoriensis gen. nov. and sp. nov., an alkaliphilic purple nonsulfur bacterium from African Rift Valley soda lakes.</title>
        <authorList>
            <person name="Milford A.D."/>
            <person name="Achenbach L.A."/>
            <person name="Jung D.O."/>
            <person name="Madigan M.T."/>
        </authorList>
    </citation>
    <scope>NUCLEOTIDE SEQUENCE [LARGE SCALE GENOMIC DNA]</scope>
    <source>
        <strain evidence="5 6">2376</strain>
    </source>
</reference>
<proteinExistence type="predicted"/>
<evidence type="ECO:0000259" key="4">
    <source>
        <dbReference type="PROSITE" id="PS50949"/>
    </source>
</evidence>
<dbReference type="SUPFAM" id="SSF46785">
    <property type="entry name" value="Winged helix' DNA-binding domain"/>
    <property type="match status" value="1"/>
</dbReference>
<dbReference type="EMBL" id="JACBXS010000019">
    <property type="protein sequence ID" value="NYS25438.1"/>
    <property type="molecule type" value="Genomic_DNA"/>
</dbReference>
<dbReference type="CDD" id="cd07377">
    <property type="entry name" value="WHTH_GntR"/>
    <property type="match status" value="1"/>
</dbReference>
<dbReference type="RefSeq" id="WP_179906137.1">
    <property type="nucleotide sequence ID" value="NZ_JACBXS010000019.1"/>
</dbReference>
<organism evidence="5 6">
    <name type="scientific">Rhabdonatronobacter sediminivivens</name>
    <dbReference type="NCBI Taxonomy" id="2743469"/>
    <lineage>
        <taxon>Bacteria</taxon>
        <taxon>Pseudomonadati</taxon>
        <taxon>Pseudomonadota</taxon>
        <taxon>Alphaproteobacteria</taxon>
        <taxon>Rhodobacterales</taxon>
        <taxon>Paracoccaceae</taxon>
        <taxon>Rhabdonatronobacter</taxon>
    </lineage>
</organism>
<protein>
    <submittedName>
        <fullName evidence="5">GntR family transcriptional regulator</fullName>
    </submittedName>
</protein>
<dbReference type="InterPro" id="IPR000524">
    <property type="entry name" value="Tscrpt_reg_HTH_GntR"/>
</dbReference>
<evidence type="ECO:0000256" key="2">
    <source>
        <dbReference type="ARBA" id="ARBA00023125"/>
    </source>
</evidence>
<dbReference type="PANTHER" id="PTHR43537:SF24">
    <property type="entry name" value="GLUCONATE OPERON TRANSCRIPTIONAL REPRESSOR"/>
    <property type="match status" value="1"/>
</dbReference>
<evidence type="ECO:0000256" key="1">
    <source>
        <dbReference type="ARBA" id="ARBA00023015"/>
    </source>
</evidence>
<evidence type="ECO:0000313" key="5">
    <source>
        <dbReference type="EMBL" id="NYS25438.1"/>
    </source>
</evidence>
<accession>A0A7Z0I014</accession>
<comment type="caution">
    <text evidence="5">The sequence shown here is derived from an EMBL/GenBank/DDBJ whole genome shotgun (WGS) entry which is preliminary data.</text>
</comment>
<dbReference type="PROSITE" id="PS50949">
    <property type="entry name" value="HTH_GNTR"/>
    <property type="match status" value="1"/>
</dbReference>
<dbReference type="InterPro" id="IPR036388">
    <property type="entry name" value="WH-like_DNA-bd_sf"/>
</dbReference>
<evidence type="ECO:0000256" key="3">
    <source>
        <dbReference type="ARBA" id="ARBA00023163"/>
    </source>
</evidence>
<gene>
    <name evidence="5" type="ORF">HUK65_10575</name>
</gene>
<dbReference type="SMART" id="SM00345">
    <property type="entry name" value="HTH_GNTR"/>
    <property type="match status" value="1"/>
</dbReference>
<keyword evidence="2" id="KW-0238">DNA-binding</keyword>
<dbReference type="GO" id="GO:0003700">
    <property type="term" value="F:DNA-binding transcription factor activity"/>
    <property type="evidence" value="ECO:0007669"/>
    <property type="project" value="InterPro"/>
</dbReference>
<dbReference type="GO" id="GO:0003677">
    <property type="term" value="F:DNA binding"/>
    <property type="evidence" value="ECO:0007669"/>
    <property type="project" value="UniProtKB-KW"/>
</dbReference>
<evidence type="ECO:0000313" key="6">
    <source>
        <dbReference type="Proteomes" id="UP000529417"/>
    </source>
</evidence>
<keyword evidence="3" id="KW-0804">Transcription</keyword>
<dbReference type="PANTHER" id="PTHR43537">
    <property type="entry name" value="TRANSCRIPTIONAL REGULATOR, GNTR FAMILY"/>
    <property type="match status" value="1"/>
</dbReference>
<dbReference type="Gene3D" id="1.10.10.10">
    <property type="entry name" value="Winged helix-like DNA-binding domain superfamily/Winged helix DNA-binding domain"/>
    <property type="match status" value="1"/>
</dbReference>
<keyword evidence="1" id="KW-0805">Transcription regulation</keyword>
<dbReference type="PRINTS" id="PR00035">
    <property type="entry name" value="HTHGNTR"/>
</dbReference>
<dbReference type="InterPro" id="IPR036390">
    <property type="entry name" value="WH_DNA-bd_sf"/>
</dbReference>
<dbReference type="Proteomes" id="UP000529417">
    <property type="component" value="Unassembled WGS sequence"/>
</dbReference>